<dbReference type="EMBL" id="STFF01000002">
    <property type="protein sequence ID" value="THU40491.1"/>
    <property type="molecule type" value="Genomic_DNA"/>
</dbReference>
<dbReference type="Proteomes" id="UP000306918">
    <property type="component" value="Unassembled WGS sequence"/>
</dbReference>
<dbReference type="InterPro" id="IPR021314">
    <property type="entry name" value="DUF2911"/>
</dbReference>
<feature type="chain" id="PRO_5020654305" evidence="1">
    <location>
        <begin position="19"/>
        <end position="288"/>
    </location>
</feature>
<feature type="signal peptide" evidence="1">
    <location>
        <begin position="1"/>
        <end position="18"/>
    </location>
</feature>
<reference evidence="2 3" key="1">
    <citation type="submission" date="2019-04" db="EMBL/GenBank/DDBJ databases">
        <title>Niastella caeni sp. nov., isolated from activated sludge.</title>
        <authorList>
            <person name="Sheng M."/>
        </authorList>
    </citation>
    <scope>NUCLEOTIDE SEQUENCE [LARGE SCALE GENOMIC DNA]</scope>
    <source>
        <strain evidence="2 3">HX-2-15</strain>
    </source>
</reference>
<dbReference type="Pfam" id="PF11138">
    <property type="entry name" value="DUF2911"/>
    <property type="match status" value="1"/>
</dbReference>
<evidence type="ECO:0000313" key="2">
    <source>
        <dbReference type="EMBL" id="THU40491.1"/>
    </source>
</evidence>
<comment type="caution">
    <text evidence="2">The sequence shown here is derived from an EMBL/GenBank/DDBJ whole genome shotgun (WGS) entry which is preliminary data.</text>
</comment>
<organism evidence="2 3">
    <name type="scientific">Niastella caeni</name>
    <dbReference type="NCBI Taxonomy" id="2569763"/>
    <lineage>
        <taxon>Bacteria</taxon>
        <taxon>Pseudomonadati</taxon>
        <taxon>Bacteroidota</taxon>
        <taxon>Chitinophagia</taxon>
        <taxon>Chitinophagales</taxon>
        <taxon>Chitinophagaceae</taxon>
        <taxon>Niastella</taxon>
    </lineage>
</organism>
<name>A0A4S8HYS1_9BACT</name>
<protein>
    <submittedName>
        <fullName evidence="2">DUF2911 domain-containing protein</fullName>
    </submittedName>
</protein>
<keyword evidence="1" id="KW-0732">Signal</keyword>
<dbReference type="SUPFAM" id="SSF48452">
    <property type="entry name" value="TPR-like"/>
    <property type="match status" value="1"/>
</dbReference>
<accession>A0A4S8HYS1</accession>
<proteinExistence type="predicted"/>
<dbReference type="OrthoDB" id="195456at2"/>
<keyword evidence="3" id="KW-1185">Reference proteome</keyword>
<evidence type="ECO:0000256" key="1">
    <source>
        <dbReference type="SAM" id="SignalP"/>
    </source>
</evidence>
<sequence length="288" mass="33538">MKTLLTFVLLVTSTSSFSQSIFPGLSPKGRIEQTIGLTNITVDYERPAARGRKVFGELVKYEKLWRTGAGNCTKITFSKPVIINNIKINQGTYSLFTIPNAKEWTVILNSDTSLYGIASYDERKDLLRFKAKPQSTNRFYESLTIDIDVVPNNAVVYIAWEKTQISFQVETETDKVVNDFIQQNLFTDKSTDPDEYSTAAEYYFFLNRDLDRALMLIDKAIKMKNESWYYRQKIDILEKQMKYKEAIDCATLAISLDQKRTEWDLKTKQQSEEEYKKRIEFFKSKLKK</sequence>
<dbReference type="RefSeq" id="WP_136577244.1">
    <property type="nucleotide sequence ID" value="NZ_STFF01000002.1"/>
</dbReference>
<evidence type="ECO:0000313" key="3">
    <source>
        <dbReference type="Proteomes" id="UP000306918"/>
    </source>
</evidence>
<dbReference type="Gene3D" id="1.25.40.1040">
    <property type="match status" value="1"/>
</dbReference>
<dbReference type="InterPro" id="IPR011990">
    <property type="entry name" value="TPR-like_helical_dom_sf"/>
</dbReference>
<gene>
    <name evidence="2" type="ORF">FAM09_11570</name>
</gene>
<dbReference type="AlphaFoldDB" id="A0A4S8HYS1"/>